<feature type="non-terminal residue" evidence="3">
    <location>
        <position position="1"/>
    </location>
</feature>
<dbReference type="Proteomes" id="UP000288716">
    <property type="component" value="Unassembled WGS sequence"/>
</dbReference>
<dbReference type="InterPro" id="IPR003032">
    <property type="entry name" value="Ryanodine_rcpt"/>
</dbReference>
<dbReference type="GO" id="GO:0014808">
    <property type="term" value="P:release of sequestered calcium ion into cytosol by sarcoplasmic reticulum"/>
    <property type="evidence" value="ECO:0007669"/>
    <property type="project" value="TreeGrafter"/>
</dbReference>
<dbReference type="Pfam" id="PF02026">
    <property type="entry name" value="RyR"/>
    <property type="match status" value="2"/>
</dbReference>
<evidence type="ECO:0000313" key="4">
    <source>
        <dbReference type="Proteomes" id="UP000288716"/>
    </source>
</evidence>
<comment type="caution">
    <text evidence="3">The sequence shown here is derived from an EMBL/GenBank/DDBJ whole genome shotgun (WGS) entry which is preliminary data.</text>
</comment>
<dbReference type="PANTHER" id="PTHR46399:SF8">
    <property type="entry name" value="B30.2_SPRY DOMAIN-CONTAINING PROTEIN"/>
    <property type="match status" value="1"/>
</dbReference>
<dbReference type="GO" id="GO:0005790">
    <property type="term" value="C:smooth endoplasmic reticulum"/>
    <property type="evidence" value="ECO:0007669"/>
    <property type="project" value="TreeGrafter"/>
</dbReference>
<dbReference type="GO" id="GO:0005219">
    <property type="term" value="F:ryanodine-sensitive calcium-release channel activity"/>
    <property type="evidence" value="ECO:0007669"/>
    <property type="project" value="TreeGrafter"/>
</dbReference>
<evidence type="ECO:0000256" key="1">
    <source>
        <dbReference type="SAM" id="MobiDB-lite"/>
    </source>
</evidence>
<dbReference type="GO" id="GO:0033017">
    <property type="term" value="C:sarcoplasmic reticulum membrane"/>
    <property type="evidence" value="ECO:0007669"/>
    <property type="project" value="TreeGrafter"/>
</dbReference>
<dbReference type="GO" id="GO:0006941">
    <property type="term" value="P:striated muscle contraction"/>
    <property type="evidence" value="ECO:0007669"/>
    <property type="project" value="TreeGrafter"/>
</dbReference>
<feature type="region of interest" description="Disordered" evidence="1">
    <location>
        <begin position="226"/>
        <end position="247"/>
    </location>
</feature>
<dbReference type="VEuPathDB" id="VectorBase:LDEU009625"/>
<organism evidence="3 4">
    <name type="scientific">Leptotrombidium deliense</name>
    <dbReference type="NCBI Taxonomy" id="299467"/>
    <lineage>
        <taxon>Eukaryota</taxon>
        <taxon>Metazoa</taxon>
        <taxon>Ecdysozoa</taxon>
        <taxon>Arthropoda</taxon>
        <taxon>Chelicerata</taxon>
        <taxon>Arachnida</taxon>
        <taxon>Acari</taxon>
        <taxon>Acariformes</taxon>
        <taxon>Trombidiformes</taxon>
        <taxon>Prostigmata</taxon>
        <taxon>Anystina</taxon>
        <taxon>Parasitengona</taxon>
        <taxon>Trombiculoidea</taxon>
        <taxon>Trombiculidae</taxon>
        <taxon>Leptotrombidium</taxon>
    </lineage>
</organism>
<dbReference type="GO" id="GO:0030018">
    <property type="term" value="C:Z disc"/>
    <property type="evidence" value="ECO:0007669"/>
    <property type="project" value="TreeGrafter"/>
</dbReference>
<feature type="non-terminal residue" evidence="3">
    <location>
        <position position="848"/>
    </location>
</feature>
<feature type="region of interest" description="Disordered" evidence="1">
    <location>
        <begin position="795"/>
        <end position="818"/>
    </location>
</feature>
<feature type="domain" description="Ryanodine receptor Ryr" evidence="2">
    <location>
        <begin position="127"/>
        <end position="206"/>
    </location>
</feature>
<proteinExistence type="predicted"/>
<dbReference type="OrthoDB" id="6513031at2759"/>
<dbReference type="GO" id="GO:0042383">
    <property type="term" value="C:sarcolemma"/>
    <property type="evidence" value="ECO:0007669"/>
    <property type="project" value="TreeGrafter"/>
</dbReference>
<sequence>SSSDDSLLKSGPTDGPYIPNPVNISGINLNNDLLNIIQKFSEHYHDAWAQRKFENGWTFGEPFSYQKKIHPRIKPYHLLTEYERNRYKEPIADIIKSLLALGWKLEQTDQSQASTPRSNRQETISDYNPQPVDMSSLTLSRDLQGMTERLAENAHEIWARNTLNSVGGCLHPQMVPFDLLTDKEKKKNRERSQELLKYLQYEGYKVFRYYYHCSVILQDDSLTNPSDKRLDRSGAKTTMEDGDGEQVKGHAETRFASSLLTKLLQYLETATMSLKLLKPSANCSRRSSFRQVTRDIKFFSKVVLHLVEKLFSAHRNFFLTSSQLSAGNTVAAEMATPKEKEMVASLFCKLADLLRSKFSVMGPDAKISVRCLQVLIRAADARTVVKHSPDFVKTAMLTFFNHAADDLANCVFNLQNAKFSHIRGTTMKTSSSLNYIQLVLLPVMTALFDHLATNEFGADLLVNDIQVACYKILNSLYTLGTNPNLTLDRRFIKSELDFHRTAIGNCLGAFAATFPVAFLEPHLNKNNKNCIHSKSQEYSLEAQAVMQELDASMPTLDDLMAQFEKYVETEVKYSKEPYTVDVILLMMCAYLPFWWSQGPENVSASGDNYVTMVSSDHLNKMLKAILNLVKNTVGHAGHTWMITLATHAGMIIINPSEELLADPIFPLAQKIKQTAEKVYHREDVLKGFLKSQSDETSELETQLQEEYATLVRDIYAFYPLLIKYVDLQRSHWLKAINTSAEELYHCVAAIFNVWSKSQYFRKEEQNFISANEFDNMALIMPSTGRTGRPVVTKTEAQVGSTGKVKKKKRDGKRDKEKEVASSLMVSALKRLLPVGLNLFAGREQELDQ</sequence>
<dbReference type="Gene3D" id="1.10.490.160">
    <property type="match status" value="1"/>
</dbReference>
<accession>A0A443S4K1</accession>
<dbReference type="STRING" id="299467.A0A443S4K1"/>
<dbReference type="InterPro" id="IPR015925">
    <property type="entry name" value="Ryanodine_IP3_receptor"/>
</dbReference>
<name>A0A443S4K1_9ACAR</name>
<keyword evidence="3" id="KW-0675">Receptor</keyword>
<dbReference type="AlphaFoldDB" id="A0A443S4K1"/>
<feature type="domain" description="Ryanodine receptor Ryr" evidence="2">
    <location>
        <begin position="17"/>
        <end position="106"/>
    </location>
</feature>
<feature type="region of interest" description="Disordered" evidence="1">
    <location>
        <begin position="109"/>
        <end position="131"/>
    </location>
</feature>
<dbReference type="EMBL" id="NCKV01008877">
    <property type="protein sequence ID" value="RWS22415.1"/>
    <property type="molecule type" value="Genomic_DNA"/>
</dbReference>
<reference evidence="3 4" key="1">
    <citation type="journal article" date="2018" name="Gigascience">
        <title>Genomes of trombidid mites reveal novel predicted allergens and laterally-transferred genes associated with secondary metabolism.</title>
        <authorList>
            <person name="Dong X."/>
            <person name="Chaisiri K."/>
            <person name="Xia D."/>
            <person name="Armstrong S.D."/>
            <person name="Fang Y."/>
            <person name="Donnelly M.J."/>
            <person name="Kadowaki T."/>
            <person name="McGarry J.W."/>
            <person name="Darby A.C."/>
            <person name="Makepeace B.L."/>
        </authorList>
    </citation>
    <scope>NUCLEOTIDE SEQUENCE [LARGE SCALE GENOMIC DNA]</scope>
    <source>
        <strain evidence="3">UoL-UT</strain>
    </source>
</reference>
<protein>
    <submittedName>
        <fullName evidence="3">Ryanodine receptor-like protein</fullName>
    </submittedName>
</protein>
<dbReference type="PANTHER" id="PTHR46399">
    <property type="entry name" value="B30.2/SPRY DOMAIN-CONTAINING PROTEIN"/>
    <property type="match status" value="1"/>
</dbReference>
<evidence type="ECO:0000313" key="3">
    <source>
        <dbReference type="EMBL" id="RWS22415.1"/>
    </source>
</evidence>
<evidence type="ECO:0000259" key="2">
    <source>
        <dbReference type="Pfam" id="PF02026"/>
    </source>
</evidence>
<gene>
    <name evidence="3" type="ORF">B4U80_03893</name>
</gene>
<keyword evidence="4" id="KW-1185">Reference proteome</keyword>
<dbReference type="GO" id="GO:0034704">
    <property type="term" value="C:calcium channel complex"/>
    <property type="evidence" value="ECO:0007669"/>
    <property type="project" value="TreeGrafter"/>
</dbReference>